<dbReference type="GO" id="GO:0005388">
    <property type="term" value="F:P-type calcium transporter activity"/>
    <property type="evidence" value="ECO:0007669"/>
    <property type="project" value="TreeGrafter"/>
</dbReference>
<dbReference type="PANTHER" id="PTHR24093">
    <property type="entry name" value="CATION TRANSPORTING ATPASE"/>
    <property type="match status" value="1"/>
</dbReference>
<dbReference type="SUPFAM" id="SSF81665">
    <property type="entry name" value="Calcium ATPase, transmembrane domain M"/>
    <property type="match status" value="2"/>
</dbReference>
<keyword evidence="2" id="KW-0812">Transmembrane</keyword>
<dbReference type="RefSeq" id="WP_204445966.1">
    <property type="nucleotide sequence ID" value="NZ_JACJKY010000007.1"/>
</dbReference>
<name>A0A938X7R2_9FIRM</name>
<dbReference type="GO" id="GO:0005886">
    <property type="term" value="C:plasma membrane"/>
    <property type="evidence" value="ECO:0007669"/>
    <property type="project" value="TreeGrafter"/>
</dbReference>
<evidence type="ECO:0000256" key="2">
    <source>
        <dbReference type="SAM" id="Phobius"/>
    </source>
</evidence>
<comment type="caution">
    <text evidence="3">The sequence shown here is derived from an EMBL/GenBank/DDBJ whole genome shotgun (WGS) entry which is preliminary data.</text>
</comment>
<evidence type="ECO:0000256" key="1">
    <source>
        <dbReference type="ARBA" id="ARBA00022842"/>
    </source>
</evidence>
<reference evidence="3" key="1">
    <citation type="submission" date="2020-08" db="EMBL/GenBank/DDBJ databases">
        <authorList>
            <person name="Cejkova D."/>
            <person name="Kubasova T."/>
            <person name="Jahodarova E."/>
            <person name="Rychlik I."/>
        </authorList>
    </citation>
    <scope>NUCLEOTIDE SEQUENCE</scope>
    <source>
        <strain evidence="3">An559</strain>
    </source>
</reference>
<feature type="transmembrane region" description="Helical" evidence="2">
    <location>
        <begin position="23"/>
        <end position="44"/>
    </location>
</feature>
<proteinExistence type="predicted"/>
<feature type="transmembrane region" description="Helical" evidence="2">
    <location>
        <begin position="82"/>
        <end position="107"/>
    </location>
</feature>
<dbReference type="InterPro" id="IPR023298">
    <property type="entry name" value="ATPase_P-typ_TM_dom_sf"/>
</dbReference>
<feature type="transmembrane region" description="Helical" evidence="2">
    <location>
        <begin position="113"/>
        <end position="133"/>
    </location>
</feature>
<gene>
    <name evidence="3" type="ORF">H6A12_06260</name>
</gene>
<dbReference type="AlphaFoldDB" id="A0A938X7R2"/>
<keyword evidence="2" id="KW-0472">Membrane</keyword>
<keyword evidence="4" id="KW-1185">Reference proteome</keyword>
<dbReference type="Gene3D" id="2.70.150.10">
    <property type="entry name" value="Calcium-transporting ATPase, cytoplasmic transduction domain A"/>
    <property type="match status" value="1"/>
</dbReference>
<reference evidence="3" key="2">
    <citation type="journal article" date="2021" name="Sci. Rep.">
        <title>The distribution of antibiotic resistance genes in chicken gut microbiota commensals.</title>
        <authorList>
            <person name="Juricova H."/>
            <person name="Matiasovicova J."/>
            <person name="Kubasova T."/>
            <person name="Cejkova D."/>
            <person name="Rychlik I."/>
        </authorList>
    </citation>
    <scope>NUCLEOTIDE SEQUENCE</scope>
    <source>
        <strain evidence="3">An559</strain>
    </source>
</reference>
<protein>
    <submittedName>
        <fullName evidence="3">Uncharacterized protein</fullName>
    </submittedName>
</protein>
<dbReference type="Proteomes" id="UP000774750">
    <property type="component" value="Unassembled WGS sequence"/>
</dbReference>
<dbReference type="Gene3D" id="1.20.1110.10">
    <property type="entry name" value="Calcium-transporting ATPase, transmembrane domain"/>
    <property type="match status" value="1"/>
</dbReference>
<organism evidence="3 4">
    <name type="scientific">Merdimmobilis hominis</name>
    <dbReference type="NCBI Taxonomy" id="2897707"/>
    <lineage>
        <taxon>Bacteria</taxon>
        <taxon>Bacillati</taxon>
        <taxon>Bacillota</taxon>
        <taxon>Clostridia</taxon>
        <taxon>Eubacteriales</taxon>
        <taxon>Oscillospiraceae</taxon>
        <taxon>Merdimmobilis</taxon>
    </lineage>
</organism>
<accession>A0A938X7R2</accession>
<dbReference type="EMBL" id="JACJKY010000007">
    <property type="protein sequence ID" value="MBM6920751.1"/>
    <property type="molecule type" value="Genomic_DNA"/>
</dbReference>
<evidence type="ECO:0000313" key="3">
    <source>
        <dbReference type="EMBL" id="MBM6920751.1"/>
    </source>
</evidence>
<keyword evidence="2" id="KW-1133">Transmembrane helix</keyword>
<keyword evidence="1" id="KW-0460">Magnesium</keyword>
<evidence type="ECO:0000313" key="4">
    <source>
        <dbReference type="Proteomes" id="UP000774750"/>
    </source>
</evidence>
<dbReference type="PANTHER" id="PTHR24093:SF506">
    <property type="entry name" value="CATION-TRANSPORTING ATPASE PMA1"/>
    <property type="match status" value="1"/>
</dbReference>
<sequence length="150" mass="15961">MLIGAGIIALGVNIFRGMTGGEADFLECAGIFLAISLSVIISVVMEGRSAKAFEALSKISENTIVKAVRDGKTLMLSQQEIVAGDILVGATFVLQVVFIQFAGAFFGTVPLGIVMWVKLFATAFSVIVLSELVKLAYRTMMKKAKSVHGE</sequence>